<evidence type="ECO:0000256" key="6">
    <source>
        <dbReference type="ARBA" id="ARBA00022679"/>
    </source>
</evidence>
<evidence type="ECO:0000259" key="16">
    <source>
        <dbReference type="PROSITE" id="PS50885"/>
    </source>
</evidence>
<dbReference type="SUPFAM" id="SSF103190">
    <property type="entry name" value="Sensory domain-like"/>
    <property type="match status" value="1"/>
</dbReference>
<evidence type="ECO:0000313" key="17">
    <source>
        <dbReference type="EMBL" id="AST56878.1"/>
    </source>
</evidence>
<feature type="transmembrane region" description="Helical" evidence="14">
    <location>
        <begin position="167"/>
        <end position="189"/>
    </location>
</feature>
<comment type="catalytic activity">
    <reaction evidence="1">
        <text>ATP + protein L-histidine = ADP + protein N-phospho-L-histidine.</text>
        <dbReference type="EC" id="2.7.13.3"/>
    </reaction>
</comment>
<dbReference type="InterPro" id="IPR036890">
    <property type="entry name" value="HATPase_C_sf"/>
</dbReference>
<evidence type="ECO:0000256" key="8">
    <source>
        <dbReference type="ARBA" id="ARBA00022741"/>
    </source>
</evidence>
<keyword evidence="5" id="KW-0597">Phosphoprotein</keyword>
<evidence type="ECO:0000256" key="3">
    <source>
        <dbReference type="ARBA" id="ARBA00012438"/>
    </source>
</evidence>
<evidence type="ECO:0000256" key="5">
    <source>
        <dbReference type="ARBA" id="ARBA00022553"/>
    </source>
</evidence>
<keyword evidence="8" id="KW-0547">Nucleotide-binding</keyword>
<dbReference type="SMART" id="SM00304">
    <property type="entry name" value="HAMP"/>
    <property type="match status" value="1"/>
</dbReference>
<comment type="subcellular location">
    <subcellularLocation>
        <location evidence="2">Cell membrane</location>
        <topology evidence="2">Multi-pass membrane protein</topology>
    </subcellularLocation>
</comment>
<dbReference type="InterPro" id="IPR003660">
    <property type="entry name" value="HAMP_dom"/>
</dbReference>
<keyword evidence="12" id="KW-0902">Two-component regulatory system</keyword>
<keyword evidence="7 14" id="KW-0812">Transmembrane</keyword>
<dbReference type="EMBL" id="CP016893">
    <property type="protein sequence ID" value="AST56878.1"/>
    <property type="molecule type" value="Genomic_DNA"/>
</dbReference>
<protein>
    <recommendedName>
        <fullName evidence="3">histidine kinase</fullName>
        <ecNumber evidence="3">2.7.13.3</ecNumber>
    </recommendedName>
</protein>
<keyword evidence="4" id="KW-1003">Cell membrane</keyword>
<dbReference type="InterPro" id="IPR003594">
    <property type="entry name" value="HATPase_dom"/>
</dbReference>
<name>A0A223HWN8_THETR</name>
<dbReference type="SUPFAM" id="SSF55874">
    <property type="entry name" value="ATPase domain of HSP90 chaperone/DNA topoisomerase II/histidine kinase"/>
    <property type="match status" value="1"/>
</dbReference>
<dbReference type="Pfam" id="PF00512">
    <property type="entry name" value="HisKA"/>
    <property type="match status" value="1"/>
</dbReference>
<dbReference type="InterPro" id="IPR005467">
    <property type="entry name" value="His_kinase_dom"/>
</dbReference>
<dbReference type="SUPFAM" id="SSF158472">
    <property type="entry name" value="HAMP domain-like"/>
    <property type="match status" value="1"/>
</dbReference>
<dbReference type="PANTHER" id="PTHR45528">
    <property type="entry name" value="SENSOR HISTIDINE KINASE CPXA"/>
    <property type="match status" value="1"/>
</dbReference>
<dbReference type="FunFam" id="1.10.287.130:FF:000001">
    <property type="entry name" value="Two-component sensor histidine kinase"/>
    <property type="match status" value="1"/>
</dbReference>
<dbReference type="Proteomes" id="UP000214975">
    <property type="component" value="Chromosome"/>
</dbReference>
<evidence type="ECO:0000256" key="12">
    <source>
        <dbReference type="ARBA" id="ARBA00023012"/>
    </source>
</evidence>
<dbReference type="Gene3D" id="3.30.565.10">
    <property type="entry name" value="Histidine kinase-like ATPase, C-terminal domain"/>
    <property type="match status" value="1"/>
</dbReference>
<accession>A0A223HWN8</accession>
<evidence type="ECO:0000259" key="15">
    <source>
        <dbReference type="PROSITE" id="PS50109"/>
    </source>
</evidence>
<keyword evidence="13 14" id="KW-0472">Membrane</keyword>
<keyword evidence="6" id="KW-0808">Transferase</keyword>
<dbReference type="Gene3D" id="1.10.287.130">
    <property type="match status" value="1"/>
</dbReference>
<dbReference type="GO" id="GO:0000155">
    <property type="term" value="F:phosphorelay sensor kinase activity"/>
    <property type="evidence" value="ECO:0007669"/>
    <property type="project" value="InterPro"/>
</dbReference>
<sequence length="464" mass="51441">MSIRWKIFSVYFIILIISLASTGIYLFNNIYESYLSNERVTNLTQANMIANLVSKFIGVSSYLIEPTIVDYSNQINSRILFTDVNGKVIVDSAGNGGMEGKDINSYSDVKSALKGTGSTSIHYITGSGWTMYSAVPVTIKNEIVGSILLSTSIDDVMNFLYSIKMQMIYTFTAIGSIVSILSLIVAAFITKPLKRLTDATKVISEGKFDYKVEIRGNDEIGKLADAFNDMSTKLMKIDDERKRFVSDASHELKTPLAAIKALVEPLISSDNVDISVYKEFLKDINSEVDRMTRLVNELLVLARIDKIHSIENKTENIGEIAYNVVENLEAIARQKGVSLIFESDKNIFADVDADRFYRMIYNVVENGIKYTPSGGTVKLNLDSDDKNVYITISDTGIGISQETLPKVFERFSRGDTARSQKTGGFGLGLAIVKEIVDLHKGHIDVKSTVGEGTEFYITIPVKNV</sequence>
<evidence type="ECO:0000256" key="10">
    <source>
        <dbReference type="ARBA" id="ARBA00022840"/>
    </source>
</evidence>
<dbReference type="GO" id="GO:0005524">
    <property type="term" value="F:ATP binding"/>
    <property type="evidence" value="ECO:0007669"/>
    <property type="project" value="UniProtKB-KW"/>
</dbReference>
<dbReference type="SUPFAM" id="SSF47384">
    <property type="entry name" value="Homodimeric domain of signal transducing histidine kinase"/>
    <property type="match status" value="1"/>
</dbReference>
<feature type="domain" description="Histidine kinase" evidence="15">
    <location>
        <begin position="247"/>
        <end position="463"/>
    </location>
</feature>
<evidence type="ECO:0000256" key="14">
    <source>
        <dbReference type="SAM" id="Phobius"/>
    </source>
</evidence>
<dbReference type="InterPro" id="IPR004358">
    <property type="entry name" value="Sig_transdc_His_kin-like_C"/>
</dbReference>
<evidence type="ECO:0000256" key="4">
    <source>
        <dbReference type="ARBA" id="ARBA00022475"/>
    </source>
</evidence>
<evidence type="ECO:0000256" key="9">
    <source>
        <dbReference type="ARBA" id="ARBA00022777"/>
    </source>
</evidence>
<dbReference type="InterPro" id="IPR050398">
    <property type="entry name" value="HssS/ArlS-like"/>
</dbReference>
<keyword evidence="10" id="KW-0067">ATP-binding</keyword>
<dbReference type="AlphaFoldDB" id="A0A223HWN8"/>
<dbReference type="GO" id="GO:0005886">
    <property type="term" value="C:plasma membrane"/>
    <property type="evidence" value="ECO:0007669"/>
    <property type="project" value="UniProtKB-SubCell"/>
</dbReference>
<evidence type="ECO:0000313" key="18">
    <source>
        <dbReference type="Proteomes" id="UP000214975"/>
    </source>
</evidence>
<dbReference type="CDD" id="cd06225">
    <property type="entry name" value="HAMP"/>
    <property type="match status" value="1"/>
</dbReference>
<evidence type="ECO:0000256" key="13">
    <source>
        <dbReference type="ARBA" id="ARBA00023136"/>
    </source>
</evidence>
<feature type="domain" description="HAMP" evidence="16">
    <location>
        <begin position="187"/>
        <end position="239"/>
    </location>
</feature>
<dbReference type="EC" id="2.7.13.3" evidence="3"/>
<evidence type="ECO:0000256" key="2">
    <source>
        <dbReference type="ARBA" id="ARBA00004651"/>
    </source>
</evidence>
<dbReference type="PROSITE" id="PS50109">
    <property type="entry name" value="HIS_KIN"/>
    <property type="match status" value="1"/>
</dbReference>
<dbReference type="SMART" id="SM00387">
    <property type="entry name" value="HATPase_c"/>
    <property type="match status" value="1"/>
</dbReference>
<dbReference type="PRINTS" id="PR00344">
    <property type="entry name" value="BCTRLSENSOR"/>
</dbReference>
<dbReference type="Gene3D" id="3.30.450.20">
    <property type="entry name" value="PAS domain"/>
    <property type="match status" value="1"/>
</dbReference>
<dbReference type="SMART" id="SM00388">
    <property type="entry name" value="HisKA"/>
    <property type="match status" value="1"/>
</dbReference>
<dbReference type="Pfam" id="PF02518">
    <property type="entry name" value="HATPase_c"/>
    <property type="match status" value="1"/>
</dbReference>
<keyword evidence="11 14" id="KW-1133">Transmembrane helix</keyword>
<dbReference type="InterPro" id="IPR029151">
    <property type="entry name" value="Sensor-like_sf"/>
</dbReference>
<evidence type="ECO:0000256" key="11">
    <source>
        <dbReference type="ARBA" id="ARBA00022989"/>
    </source>
</evidence>
<gene>
    <name evidence="17" type="ORF">Thert_00717</name>
</gene>
<organism evidence="17 18">
    <name type="scientific">Thermoanaerobacterium thermosaccharolyticum</name>
    <name type="common">Clostridium thermosaccharolyticum</name>
    <dbReference type="NCBI Taxonomy" id="1517"/>
    <lineage>
        <taxon>Bacteria</taxon>
        <taxon>Bacillati</taxon>
        <taxon>Bacillota</taxon>
        <taxon>Clostridia</taxon>
        <taxon>Thermoanaerobacterales</taxon>
        <taxon>Thermoanaerobacteraceae</taxon>
        <taxon>Thermoanaerobacterium</taxon>
    </lineage>
</organism>
<dbReference type="InterPro" id="IPR036097">
    <property type="entry name" value="HisK_dim/P_sf"/>
</dbReference>
<dbReference type="Pfam" id="PF00672">
    <property type="entry name" value="HAMP"/>
    <property type="match status" value="1"/>
</dbReference>
<keyword evidence="9 17" id="KW-0418">Kinase</keyword>
<evidence type="ECO:0000256" key="7">
    <source>
        <dbReference type="ARBA" id="ARBA00022692"/>
    </source>
</evidence>
<evidence type="ECO:0000256" key="1">
    <source>
        <dbReference type="ARBA" id="ARBA00000085"/>
    </source>
</evidence>
<feature type="transmembrane region" description="Helical" evidence="14">
    <location>
        <begin position="7"/>
        <end position="27"/>
    </location>
</feature>
<dbReference type="PANTHER" id="PTHR45528:SF1">
    <property type="entry name" value="SENSOR HISTIDINE KINASE CPXA"/>
    <property type="match status" value="1"/>
</dbReference>
<dbReference type="InterPro" id="IPR003661">
    <property type="entry name" value="HisK_dim/P_dom"/>
</dbReference>
<dbReference type="Gene3D" id="1.10.8.500">
    <property type="entry name" value="HAMP domain in histidine kinase"/>
    <property type="match status" value="1"/>
</dbReference>
<dbReference type="CDD" id="cd00082">
    <property type="entry name" value="HisKA"/>
    <property type="match status" value="1"/>
</dbReference>
<dbReference type="PROSITE" id="PS50885">
    <property type="entry name" value="HAMP"/>
    <property type="match status" value="1"/>
</dbReference>
<dbReference type="FunFam" id="3.30.565.10:FF:000006">
    <property type="entry name" value="Sensor histidine kinase WalK"/>
    <property type="match status" value="1"/>
</dbReference>
<dbReference type="RefSeq" id="WP_094396910.1">
    <property type="nucleotide sequence ID" value="NZ_CP016893.1"/>
</dbReference>
<reference evidence="17 18" key="1">
    <citation type="submission" date="2016-08" db="EMBL/GenBank/DDBJ databases">
        <title>A novel genetic cassette of butanologenic Thermoanaerobacterium thermosaccharolyticum that directly convert cellulose to butanol.</title>
        <authorList>
            <person name="Li T."/>
            <person name="He J."/>
        </authorList>
    </citation>
    <scope>NUCLEOTIDE SEQUENCE [LARGE SCALE GENOMIC DNA]</scope>
    <source>
        <strain evidence="17 18">TG57</strain>
    </source>
</reference>
<proteinExistence type="predicted"/>